<dbReference type="AlphaFoldDB" id="A0A378J511"/>
<organism evidence="1 2">
    <name type="scientific">Legionella gratiana</name>
    <dbReference type="NCBI Taxonomy" id="45066"/>
    <lineage>
        <taxon>Bacteria</taxon>
        <taxon>Pseudomonadati</taxon>
        <taxon>Pseudomonadota</taxon>
        <taxon>Gammaproteobacteria</taxon>
        <taxon>Legionellales</taxon>
        <taxon>Legionellaceae</taxon>
        <taxon>Legionella</taxon>
    </lineage>
</organism>
<sequence length="36" mass="3888">MCCTDIAINSPKPIEIFGYVDLGVDFPPAIAPVRHS</sequence>
<evidence type="ECO:0000313" key="1">
    <source>
        <dbReference type="EMBL" id="STX42843.1"/>
    </source>
</evidence>
<reference evidence="1 2" key="1">
    <citation type="submission" date="2018-06" db="EMBL/GenBank/DDBJ databases">
        <authorList>
            <consortium name="Pathogen Informatics"/>
            <person name="Doyle S."/>
        </authorList>
    </citation>
    <scope>NUCLEOTIDE SEQUENCE [LARGE SCALE GENOMIC DNA]</scope>
    <source>
        <strain evidence="1 2">NCTC12388</strain>
    </source>
</reference>
<dbReference type="Proteomes" id="UP000254476">
    <property type="component" value="Unassembled WGS sequence"/>
</dbReference>
<proteinExistence type="predicted"/>
<protein>
    <submittedName>
        <fullName evidence="1">Uncharacterized protein</fullName>
    </submittedName>
</protein>
<gene>
    <name evidence="1" type="ORF">NCTC12388_00837</name>
</gene>
<dbReference type="EMBL" id="UGOB01000001">
    <property type="protein sequence ID" value="STX42843.1"/>
    <property type="molecule type" value="Genomic_DNA"/>
</dbReference>
<evidence type="ECO:0000313" key="2">
    <source>
        <dbReference type="Proteomes" id="UP000254476"/>
    </source>
</evidence>
<name>A0A378J511_9GAMM</name>
<accession>A0A378J511</accession>